<dbReference type="Pfam" id="PF00078">
    <property type="entry name" value="RVT_1"/>
    <property type="match status" value="1"/>
</dbReference>
<dbReference type="Gene3D" id="3.30.70.270">
    <property type="match status" value="1"/>
</dbReference>
<keyword evidence="3" id="KW-0808">Transferase</keyword>
<evidence type="ECO:0000313" key="3">
    <source>
        <dbReference type="EMBL" id="OMJ15100.1"/>
    </source>
</evidence>
<protein>
    <submittedName>
        <fullName evidence="3">RNA-directed DNA polymerase from mobile element jockey</fullName>
    </submittedName>
</protein>
<dbReference type="CDD" id="cd01650">
    <property type="entry name" value="RT_nLTR_like"/>
    <property type="match status" value="1"/>
</dbReference>
<dbReference type="InterPro" id="IPR043128">
    <property type="entry name" value="Rev_trsase/Diguanyl_cyclase"/>
</dbReference>
<feature type="region of interest" description="Disordered" evidence="1">
    <location>
        <begin position="112"/>
        <end position="133"/>
    </location>
</feature>
<comment type="caution">
    <text evidence="3">The sequence shown here is derived from an EMBL/GenBank/DDBJ whole genome shotgun (WGS) entry which is preliminary data.</text>
</comment>
<reference evidence="3 4" key="1">
    <citation type="submission" date="2017-01" db="EMBL/GenBank/DDBJ databases">
        <authorList>
            <person name="Mah S.A."/>
            <person name="Swanson W.J."/>
            <person name="Moy G.W."/>
            <person name="Vacquier V.D."/>
        </authorList>
    </citation>
    <scope>NUCLEOTIDE SEQUENCE [LARGE SCALE GENOMIC DNA]</scope>
    <source>
        <strain evidence="3 4">GSMNP</strain>
    </source>
</reference>
<dbReference type="SUPFAM" id="SSF56672">
    <property type="entry name" value="DNA/RNA polymerases"/>
    <property type="match status" value="2"/>
</dbReference>
<gene>
    <name evidence="3" type="ORF">AYI70_g7487</name>
</gene>
<dbReference type="InterPro" id="IPR000477">
    <property type="entry name" value="RT_dom"/>
</dbReference>
<evidence type="ECO:0000256" key="1">
    <source>
        <dbReference type="SAM" id="MobiDB-lite"/>
    </source>
</evidence>
<keyword evidence="3" id="KW-0548">Nucleotidyltransferase</keyword>
<feature type="region of interest" description="Disordered" evidence="1">
    <location>
        <begin position="1"/>
        <end position="51"/>
    </location>
</feature>
<dbReference type="InterPro" id="IPR043502">
    <property type="entry name" value="DNA/RNA_pol_sf"/>
</dbReference>
<dbReference type="Proteomes" id="UP000187283">
    <property type="component" value="Unassembled WGS sequence"/>
</dbReference>
<feature type="compositionally biased region" description="Polar residues" evidence="1">
    <location>
        <begin position="64"/>
        <end position="91"/>
    </location>
</feature>
<dbReference type="EMBL" id="LSSN01002778">
    <property type="protein sequence ID" value="OMJ15100.1"/>
    <property type="molecule type" value="Genomic_DNA"/>
</dbReference>
<dbReference type="PANTHER" id="PTHR47027:SF20">
    <property type="entry name" value="REVERSE TRANSCRIPTASE-LIKE PROTEIN WITH RNA-DIRECTED DNA POLYMERASE DOMAIN"/>
    <property type="match status" value="1"/>
</dbReference>
<proteinExistence type="predicted"/>
<dbReference type="OrthoDB" id="3067660at2759"/>
<dbReference type="GO" id="GO:0003964">
    <property type="term" value="F:RNA-directed DNA polymerase activity"/>
    <property type="evidence" value="ECO:0007669"/>
    <property type="project" value="UniProtKB-KW"/>
</dbReference>
<keyword evidence="4" id="KW-1185">Reference proteome</keyword>
<accession>A0A1R1XKG1</accession>
<feature type="compositionally biased region" description="Low complexity" evidence="1">
    <location>
        <begin position="1"/>
        <end position="18"/>
    </location>
</feature>
<evidence type="ECO:0000259" key="2">
    <source>
        <dbReference type="PROSITE" id="PS50878"/>
    </source>
</evidence>
<feature type="region of interest" description="Disordered" evidence="1">
    <location>
        <begin position="64"/>
        <end position="100"/>
    </location>
</feature>
<keyword evidence="3" id="KW-0695">RNA-directed DNA polymerase</keyword>
<evidence type="ECO:0000313" key="4">
    <source>
        <dbReference type="Proteomes" id="UP000187283"/>
    </source>
</evidence>
<name>A0A1R1XKG1_9FUNG</name>
<feature type="region of interest" description="Disordered" evidence="1">
    <location>
        <begin position="155"/>
        <end position="177"/>
    </location>
</feature>
<dbReference type="Pfam" id="PF03372">
    <property type="entry name" value="Exo_endo_phos"/>
    <property type="match status" value="1"/>
</dbReference>
<sequence length="1407" mass="160364">MTIINSSSDELSSTSSTEADNPSIFADRVQGTTSSKMIMSSPIQDEENRDSRFEISNQNFFSALKSQFTRPITKSTSTSQGTWETGSNNRANRNKDVEMQDLNPQLLEKKASAPEMPKPNHQIPENVKTVNTPAPKVNDIETEDVNVMDISESETSDYEEAKMETDSSECSTNSDGFKPVIAEDKAFRRHLKEEYREFVEDTKEHSEAMAKLRMESLNKKLETNSKKVNVDKILVGVESRAIRAYKNGSRQSEKRTVGLIKKNPRYLKRDLLQISEIGVPSPPVSSFTGAKNSRPAIPLETKANTFSFDLKSKKAVSQSGESSSEKKSKRHRLDDTETTALKMEFMCLTDMFPSKKIPIEQLNAVKNLISETRKKIANIFRSEDGNEKQIKKLTKKVPAVKVTKKPFIPIKNIVVNQENDAKKTSMSVSESNADKLKLSQPGEFEKSFIYSMNSTTEQKSSGTRCFSYNVQGIKGIKDQLEFVLEKYQPTLICLQETMLTEKSSRCMIHGYTSVEVKTNIRRGGRGLLVAVKNDLGIKINEMESFPNWMACEISGKYKDGNKFESVIVNAHIPSDPKRRKIVVKQISVFCRRKKNKNNKMPILMMGDLNMDTLKSLSFSNRIGIGFQRANVFNSTGSRMNKGKIGRMIDHLFYCGIKSKPVFAKILKSVDLSDHLPLFAEWNIQELKPQPKNIKINTSKLLNHKKNIINNNRFAVLANMKDGIDDHAKKIYGNIWKMCEENGYLSSQKSKKFGLFSDKTIKLIEKRRKLFLGYQKGECNLERYTTAKNDAVDSRREDYKKKSNREIKKACKLYLENNPRFLWRWLKYQAKRFNASSIDGPIFDRHRNIVTDGLEKEKVWADHFEELAKDVSGNSKCADKWGEIEQRHNEYYEECDKNITWDDIRRAIKVTPNNKAPGIDGIPSELWKLVQEEKNPESYLSKLLVELLLKMWNSAHIPEIFNTSIIVPIPKKGDPRDTNNYRGISLIPTLVKILAKIVAQKLNELDFKYNLLVKEQAGFRSREECVSQATVLYEVVRRRKIKGIPTWIGFIDFAKAYDRVPHEALLSKLKSQKIGGQLHRVISALYKSPRICVRVGNSISRKFEYSRGVRQGCPASPMLFDLFINDILENIKGINIPTINKKIKGLLFADDAVVFADSPSELQIAFERVSEWAEKWEMQVNASKCGVIGIGQSTKMIFMMQNGIVPQVKEYKYLGVMFNDKWNHVSAIKNNAEAASRAISGMYYFLENNKTPIAIRATLIRSVIIPIATYGGEIFGMSQSRINKLQKVVDLASRLIIGAGKAVALTRLREELKIKTVNEKASVSRERAYFKWHNSKTWIAELIEKPMKAKLSTWVSGTSRWIKRFCKKEEPNETLKALKSRTIKNDKSVISKWEHQPPGPKAAMVWRP</sequence>
<dbReference type="SUPFAM" id="SSF56219">
    <property type="entry name" value="DNase I-like"/>
    <property type="match status" value="1"/>
</dbReference>
<feature type="domain" description="Reverse transcriptase" evidence="2">
    <location>
        <begin position="949"/>
        <end position="1217"/>
    </location>
</feature>
<dbReference type="PROSITE" id="PS50878">
    <property type="entry name" value="RT_POL"/>
    <property type="match status" value="1"/>
</dbReference>
<dbReference type="PANTHER" id="PTHR47027">
    <property type="entry name" value="REVERSE TRANSCRIPTASE DOMAIN-CONTAINING PROTEIN"/>
    <property type="match status" value="1"/>
</dbReference>
<organism evidence="3 4">
    <name type="scientific">Smittium culicis</name>
    <dbReference type="NCBI Taxonomy" id="133412"/>
    <lineage>
        <taxon>Eukaryota</taxon>
        <taxon>Fungi</taxon>
        <taxon>Fungi incertae sedis</taxon>
        <taxon>Zoopagomycota</taxon>
        <taxon>Kickxellomycotina</taxon>
        <taxon>Harpellomycetes</taxon>
        <taxon>Harpellales</taxon>
        <taxon>Legeriomycetaceae</taxon>
        <taxon>Smittium</taxon>
    </lineage>
</organism>
<feature type="compositionally biased region" description="Polar residues" evidence="1">
    <location>
        <begin position="30"/>
        <end position="43"/>
    </location>
</feature>
<dbReference type="InterPro" id="IPR005135">
    <property type="entry name" value="Endo/exonuclease/phosphatase"/>
</dbReference>
<dbReference type="STRING" id="133412.A0A1R1XKG1"/>
<dbReference type="Gene3D" id="3.60.10.10">
    <property type="entry name" value="Endonuclease/exonuclease/phosphatase"/>
    <property type="match status" value="1"/>
</dbReference>
<dbReference type="InterPro" id="IPR036691">
    <property type="entry name" value="Endo/exonu/phosph_ase_sf"/>
</dbReference>